<keyword evidence="5 8" id="KW-0489">Methyltransferase</keyword>
<comment type="function">
    <text evidence="1 8">Specifically methylates the guanine in position 966 of 16S rRNA in the assembled 30S particle.</text>
</comment>
<dbReference type="PIRSF" id="PIRSF004553">
    <property type="entry name" value="CHP00095"/>
    <property type="match status" value="1"/>
</dbReference>
<dbReference type="PANTHER" id="PTHR43542">
    <property type="entry name" value="METHYLTRANSFERASE"/>
    <property type="match status" value="1"/>
</dbReference>
<evidence type="ECO:0000313" key="9">
    <source>
        <dbReference type="EMBL" id="MET4756726.1"/>
    </source>
</evidence>
<dbReference type="EMBL" id="JBEWTB010000002">
    <property type="protein sequence ID" value="MET4756726.1"/>
    <property type="molecule type" value="Genomic_DNA"/>
</dbReference>
<accession>A0ABV2SG27</accession>
<dbReference type="GO" id="GO:0052913">
    <property type="term" value="F:16S rRNA (guanine(966)-N(2))-methyltransferase activity"/>
    <property type="evidence" value="ECO:0007669"/>
    <property type="project" value="UniProtKB-EC"/>
</dbReference>
<proteinExistence type="inferred from homology"/>
<evidence type="ECO:0000256" key="7">
    <source>
        <dbReference type="ARBA" id="ARBA00048326"/>
    </source>
</evidence>
<dbReference type="InterPro" id="IPR004398">
    <property type="entry name" value="RNA_MeTrfase_RsmD"/>
</dbReference>
<dbReference type="RefSeq" id="WP_354016325.1">
    <property type="nucleotide sequence ID" value="NZ_JBEWTB010000002.1"/>
</dbReference>
<dbReference type="CDD" id="cd02440">
    <property type="entry name" value="AdoMet_MTases"/>
    <property type="match status" value="1"/>
</dbReference>
<evidence type="ECO:0000313" key="10">
    <source>
        <dbReference type="Proteomes" id="UP001549366"/>
    </source>
</evidence>
<dbReference type="Proteomes" id="UP001549366">
    <property type="component" value="Unassembled WGS sequence"/>
</dbReference>
<comment type="similarity">
    <text evidence="2 8">Belongs to the methyltransferase superfamily. RsmD family.</text>
</comment>
<dbReference type="InterPro" id="IPR029063">
    <property type="entry name" value="SAM-dependent_MTases_sf"/>
</dbReference>
<evidence type="ECO:0000256" key="3">
    <source>
        <dbReference type="ARBA" id="ARBA00012141"/>
    </source>
</evidence>
<evidence type="ECO:0000256" key="6">
    <source>
        <dbReference type="ARBA" id="ARBA00022679"/>
    </source>
</evidence>
<dbReference type="PROSITE" id="PS00092">
    <property type="entry name" value="N6_MTASE"/>
    <property type="match status" value="1"/>
</dbReference>
<name>A0ABV2SG27_9GAMM</name>
<keyword evidence="8" id="KW-0698">rRNA processing</keyword>
<gene>
    <name evidence="9" type="ORF">V5J35_001918</name>
</gene>
<dbReference type="SUPFAM" id="SSF53335">
    <property type="entry name" value="S-adenosyl-L-methionine-dependent methyltransferases"/>
    <property type="match status" value="1"/>
</dbReference>
<keyword evidence="8" id="KW-0949">S-adenosyl-L-methionine</keyword>
<dbReference type="Pfam" id="PF03602">
    <property type="entry name" value="Cons_hypoth95"/>
    <property type="match status" value="1"/>
</dbReference>
<dbReference type="Gene3D" id="3.40.50.150">
    <property type="entry name" value="Vaccinia Virus protein VP39"/>
    <property type="match status" value="1"/>
</dbReference>
<comment type="catalytic activity">
    <reaction evidence="7 8">
        <text>guanosine(966) in 16S rRNA + S-adenosyl-L-methionine = N(2)-methylguanosine(966) in 16S rRNA + S-adenosyl-L-homocysteine + H(+)</text>
        <dbReference type="Rhea" id="RHEA:23548"/>
        <dbReference type="Rhea" id="RHEA-COMP:10211"/>
        <dbReference type="Rhea" id="RHEA-COMP:10212"/>
        <dbReference type="ChEBI" id="CHEBI:15378"/>
        <dbReference type="ChEBI" id="CHEBI:57856"/>
        <dbReference type="ChEBI" id="CHEBI:59789"/>
        <dbReference type="ChEBI" id="CHEBI:74269"/>
        <dbReference type="ChEBI" id="CHEBI:74481"/>
        <dbReference type="EC" id="2.1.1.171"/>
    </reaction>
</comment>
<organism evidence="9 10">
    <name type="scientific">Endozoicomonas lisbonensis</name>
    <dbReference type="NCBI Taxonomy" id="3120522"/>
    <lineage>
        <taxon>Bacteria</taxon>
        <taxon>Pseudomonadati</taxon>
        <taxon>Pseudomonadota</taxon>
        <taxon>Gammaproteobacteria</taxon>
        <taxon>Oceanospirillales</taxon>
        <taxon>Endozoicomonadaceae</taxon>
        <taxon>Endozoicomonas</taxon>
    </lineage>
</organism>
<protein>
    <recommendedName>
        <fullName evidence="4 8">Ribosomal RNA small subunit methyltransferase D</fullName>
        <ecNumber evidence="3 8">2.1.1.171</ecNumber>
    </recommendedName>
</protein>
<dbReference type="PANTHER" id="PTHR43542:SF1">
    <property type="entry name" value="METHYLTRANSFERASE"/>
    <property type="match status" value="1"/>
</dbReference>
<evidence type="ECO:0000256" key="8">
    <source>
        <dbReference type="PIRNR" id="PIRNR004553"/>
    </source>
</evidence>
<evidence type="ECO:0000256" key="5">
    <source>
        <dbReference type="ARBA" id="ARBA00022603"/>
    </source>
</evidence>
<dbReference type="InterPro" id="IPR002052">
    <property type="entry name" value="DNA_methylase_N6_adenine_CS"/>
</dbReference>
<evidence type="ECO:0000256" key="4">
    <source>
        <dbReference type="ARBA" id="ARBA00013682"/>
    </source>
</evidence>
<dbReference type="EC" id="2.1.1.171" evidence="3 8"/>
<sequence length="199" mass="22067">MHRWHEKHPVNLPPEAGGGQIRIIAGDWRGRKLPVADLPGLRPTSDRVRETVFNWLAPYIPGARVLDCFSGTGALSLEALSRGAKEAVMLEMATPAVKTLKSNLSLLKADNGQVMGTNTLQFLSKPCPEPFDVIFLDPPFRQGMLEETCRLLQDNGYLHEQTILYIEVEKELDPLPVPQGWQLLKSKQAGQVSFNLLSG</sequence>
<keyword evidence="6 8" id="KW-0808">Transferase</keyword>
<comment type="caution">
    <text evidence="9">The sequence shown here is derived from an EMBL/GenBank/DDBJ whole genome shotgun (WGS) entry which is preliminary data.</text>
</comment>
<dbReference type="NCBIfam" id="TIGR00095">
    <property type="entry name" value="16S rRNA (guanine(966)-N(2))-methyltransferase RsmD"/>
    <property type="match status" value="1"/>
</dbReference>
<reference evidence="9 10" key="1">
    <citation type="submission" date="2024-06" db="EMBL/GenBank/DDBJ databases">
        <title>Genomic Encyclopedia of Type Strains, Phase V (KMG-V): Genome sequencing to study the core and pangenomes of soil and plant-associated prokaryotes.</title>
        <authorList>
            <person name="Whitman W."/>
        </authorList>
    </citation>
    <scope>NUCLEOTIDE SEQUENCE [LARGE SCALE GENOMIC DNA]</scope>
    <source>
        <strain evidence="9 10">NE40</strain>
    </source>
</reference>
<evidence type="ECO:0000256" key="2">
    <source>
        <dbReference type="ARBA" id="ARBA00005269"/>
    </source>
</evidence>
<evidence type="ECO:0000256" key="1">
    <source>
        <dbReference type="ARBA" id="ARBA00002649"/>
    </source>
</evidence>
<keyword evidence="10" id="KW-1185">Reference proteome</keyword>